<reference evidence="2 3" key="1">
    <citation type="submission" date="2017-04" db="EMBL/GenBank/DDBJ databases">
        <title>Complete genome sequences of Rhizobium genomic linages associated to common bean (phaseolus vulgaris).</title>
        <authorList>
            <person name="Santamaria R.I."/>
            <person name="Bustos P."/>
            <person name="Perez-Carrascal O."/>
            <person name="Martinez-Flores I."/>
            <person name="Juarez S."/>
            <person name="Lozano L."/>
            <person name="Miranda F."/>
            <person name="Vinuesa P."/>
            <person name="Martinez-Romero E."/>
            <person name="Cevallos M.A."/>
            <person name="Romero D."/>
            <person name="Davila G."/>
            <person name="Gonzalez V."/>
        </authorList>
    </citation>
    <scope>NUCLEOTIDE SEQUENCE [LARGE SCALE GENOMIC DNA]</scope>
    <source>
        <strain evidence="2 3">NXC12</strain>
    </source>
</reference>
<keyword evidence="1" id="KW-0046">Antibiotic resistance</keyword>
<dbReference type="GO" id="GO:0046677">
    <property type="term" value="P:response to antibiotic"/>
    <property type="evidence" value="ECO:0007669"/>
    <property type="project" value="UniProtKB-KW"/>
</dbReference>
<dbReference type="Pfam" id="PF19581">
    <property type="entry name" value="Glyoxalase_7"/>
    <property type="match status" value="1"/>
</dbReference>
<dbReference type="AlphaFoldDB" id="A0AAN1BCI0"/>
<name>A0AAN1BCI0_RHIET</name>
<dbReference type="InterPro" id="IPR000335">
    <property type="entry name" value="Bleomycin-R"/>
</dbReference>
<sequence length="72" mass="7774">MANGSAVAGEHSGDASPGAKALVRVANIRFYHAELSGKDYRYMKPGVEEAPWGLEMTVTDPFSNRIAFCQQA</sequence>
<organism evidence="2 3">
    <name type="scientific">Rhizobium etli</name>
    <dbReference type="NCBI Taxonomy" id="29449"/>
    <lineage>
        <taxon>Bacteria</taxon>
        <taxon>Pseudomonadati</taxon>
        <taxon>Pseudomonadota</taxon>
        <taxon>Alphaproteobacteria</taxon>
        <taxon>Hyphomicrobiales</taxon>
        <taxon>Rhizobiaceae</taxon>
        <taxon>Rhizobium/Agrobacterium group</taxon>
        <taxon>Rhizobium</taxon>
    </lineage>
</organism>
<proteinExistence type="predicted"/>
<evidence type="ECO:0000313" key="2">
    <source>
        <dbReference type="EMBL" id="ARQ08565.1"/>
    </source>
</evidence>
<evidence type="ECO:0000256" key="1">
    <source>
        <dbReference type="ARBA" id="ARBA00023251"/>
    </source>
</evidence>
<protein>
    <submittedName>
        <fullName evidence="2">Glyoxalase/bleomycin resistance protein/dioxygenase family protein</fullName>
    </submittedName>
</protein>
<dbReference type="Gene3D" id="3.10.180.10">
    <property type="entry name" value="2,3-Dihydroxybiphenyl 1,2-Dioxygenase, domain 1"/>
    <property type="match status" value="1"/>
</dbReference>
<dbReference type="InterPro" id="IPR029068">
    <property type="entry name" value="Glyas_Bleomycin-R_OHBP_Dase"/>
</dbReference>
<accession>A0AAN1BCI0</accession>
<dbReference type="SUPFAM" id="SSF54593">
    <property type="entry name" value="Glyoxalase/Bleomycin resistance protein/Dihydroxybiphenyl dioxygenase"/>
    <property type="match status" value="1"/>
</dbReference>
<gene>
    <name evidence="2" type="ORF">NXC12_CH00474</name>
</gene>
<dbReference type="Proteomes" id="UP000194159">
    <property type="component" value="Chromosome"/>
</dbReference>
<evidence type="ECO:0000313" key="3">
    <source>
        <dbReference type="Proteomes" id="UP000194159"/>
    </source>
</evidence>
<dbReference type="EMBL" id="CP020906">
    <property type="protein sequence ID" value="ARQ08565.1"/>
    <property type="molecule type" value="Genomic_DNA"/>
</dbReference>